<gene>
    <name evidence="2" type="ORF">Din_035631</name>
</gene>
<dbReference type="AlphaFoldDB" id="A0A5B7BB83"/>
<dbReference type="PROSITE" id="PS50181">
    <property type="entry name" value="FBOX"/>
    <property type="match status" value="1"/>
</dbReference>
<feature type="domain" description="F-box" evidence="1">
    <location>
        <begin position="40"/>
        <end position="86"/>
    </location>
</feature>
<dbReference type="SMART" id="SM00256">
    <property type="entry name" value="FBOX"/>
    <property type="match status" value="1"/>
</dbReference>
<sequence length="119" mass="13522">MKTVSSIIPMSLVNLLVDDPQPKPKGRVREQNPDLCMMEINGIGCLPRDLIIEILSRLPVKVLCNFKCVSKQWLNTISNDTCLLKAKIPVPMCNSLVCFFTRQQSLFLSLSIIYKYVHI</sequence>
<evidence type="ECO:0000313" key="2">
    <source>
        <dbReference type="EMBL" id="MPA66190.1"/>
    </source>
</evidence>
<dbReference type="EMBL" id="GHES01035631">
    <property type="protein sequence ID" value="MPA66190.1"/>
    <property type="molecule type" value="Transcribed_RNA"/>
</dbReference>
<dbReference type="InterPro" id="IPR036047">
    <property type="entry name" value="F-box-like_dom_sf"/>
</dbReference>
<dbReference type="PANTHER" id="PTHR35546:SF130">
    <property type="entry name" value="EXPRESSED PROTEIN"/>
    <property type="match status" value="1"/>
</dbReference>
<proteinExistence type="predicted"/>
<protein>
    <recommendedName>
        <fullName evidence="1">F-box domain-containing protein</fullName>
    </recommendedName>
</protein>
<dbReference type="InterPro" id="IPR055290">
    <property type="entry name" value="At3g26010-like"/>
</dbReference>
<accession>A0A5B7BB83</accession>
<dbReference type="InterPro" id="IPR001810">
    <property type="entry name" value="F-box_dom"/>
</dbReference>
<name>A0A5B7BB83_DAVIN</name>
<reference evidence="2" key="1">
    <citation type="submission" date="2019-08" db="EMBL/GenBank/DDBJ databases">
        <title>Reference gene set and small RNA set construction with multiple tissues from Davidia involucrata Baill.</title>
        <authorList>
            <person name="Yang H."/>
            <person name="Zhou C."/>
            <person name="Li G."/>
            <person name="Wang J."/>
            <person name="Gao P."/>
            <person name="Wang M."/>
            <person name="Wang R."/>
            <person name="Zhao Y."/>
        </authorList>
    </citation>
    <scope>NUCLEOTIDE SEQUENCE</scope>
    <source>
        <tissue evidence="2">Mixed with DoveR01_LX</tissue>
    </source>
</reference>
<dbReference type="PANTHER" id="PTHR35546">
    <property type="entry name" value="F-BOX PROTEIN INTERACTION DOMAIN PROTEIN-RELATED"/>
    <property type="match status" value="1"/>
</dbReference>
<dbReference type="Pfam" id="PF00646">
    <property type="entry name" value="F-box"/>
    <property type="match status" value="1"/>
</dbReference>
<evidence type="ECO:0000259" key="1">
    <source>
        <dbReference type="PROSITE" id="PS50181"/>
    </source>
</evidence>
<dbReference type="SUPFAM" id="SSF81383">
    <property type="entry name" value="F-box domain"/>
    <property type="match status" value="1"/>
</dbReference>
<organism evidence="2">
    <name type="scientific">Davidia involucrata</name>
    <name type="common">Dove tree</name>
    <dbReference type="NCBI Taxonomy" id="16924"/>
    <lineage>
        <taxon>Eukaryota</taxon>
        <taxon>Viridiplantae</taxon>
        <taxon>Streptophyta</taxon>
        <taxon>Embryophyta</taxon>
        <taxon>Tracheophyta</taxon>
        <taxon>Spermatophyta</taxon>
        <taxon>Magnoliopsida</taxon>
        <taxon>eudicotyledons</taxon>
        <taxon>Gunneridae</taxon>
        <taxon>Pentapetalae</taxon>
        <taxon>asterids</taxon>
        <taxon>Cornales</taxon>
        <taxon>Nyssaceae</taxon>
        <taxon>Davidia</taxon>
    </lineage>
</organism>
<dbReference type="Gene3D" id="1.20.1280.50">
    <property type="match status" value="1"/>
</dbReference>